<reference evidence="1 2" key="1">
    <citation type="submission" date="2016-08" db="EMBL/GenBank/DDBJ databases">
        <authorList>
            <person name="Seilhamer J.J."/>
        </authorList>
    </citation>
    <scope>NUCLEOTIDE SEQUENCE [LARGE SCALE GENOMIC DNA]</scope>
    <source>
        <strain evidence="1 2">SDA_GO95</strain>
    </source>
</reference>
<dbReference type="Proteomes" id="UP000195696">
    <property type="component" value="Unassembled WGS sequence"/>
</dbReference>
<sequence>MRLNNYSKQITSFNDTTVGRHYTFYNNKLVAFGDNHVFSVEREAFRKKSVVDYTENTYAYKFKGARMIECFNLNNMLTEGGGIMTPEEKAEVRRQKRAERNRAKMNNEADFIEYCYRRIEYAVRSYNIEQGDFDNRVYVLLQQGLRHYCKNRGGKRALL</sequence>
<accession>A0A1G4EN34</accession>
<protein>
    <submittedName>
        <fullName evidence="1">Uncharacterized protein</fullName>
    </submittedName>
</protein>
<organism evidence="1 2">
    <name type="scientific">Bacillus mycoides</name>
    <dbReference type="NCBI Taxonomy" id="1405"/>
    <lineage>
        <taxon>Bacteria</taxon>
        <taxon>Bacillati</taxon>
        <taxon>Bacillota</taxon>
        <taxon>Bacilli</taxon>
        <taxon>Bacillales</taxon>
        <taxon>Bacillaceae</taxon>
        <taxon>Bacillus</taxon>
        <taxon>Bacillus cereus group</taxon>
    </lineage>
</organism>
<name>A0A1G4EN34_BACMY</name>
<dbReference type="RefSeq" id="WP_016106267.1">
    <property type="nucleotide sequence ID" value="NZ_FMAK01000052.1"/>
</dbReference>
<dbReference type="AlphaFoldDB" id="A0A1G4EN34"/>
<evidence type="ECO:0000313" key="1">
    <source>
        <dbReference type="EMBL" id="SCB70440.1"/>
    </source>
</evidence>
<evidence type="ECO:0000313" key="2">
    <source>
        <dbReference type="Proteomes" id="UP000195696"/>
    </source>
</evidence>
<gene>
    <name evidence="1" type="ORF">BWGO95_04610</name>
</gene>
<dbReference type="EMBL" id="FMAK01000052">
    <property type="protein sequence ID" value="SCB70440.1"/>
    <property type="molecule type" value="Genomic_DNA"/>
</dbReference>
<proteinExistence type="predicted"/>